<organism evidence="3">
    <name type="scientific">Craspedostauros australis</name>
    <dbReference type="NCBI Taxonomy" id="1486917"/>
    <lineage>
        <taxon>Eukaryota</taxon>
        <taxon>Sar</taxon>
        <taxon>Stramenopiles</taxon>
        <taxon>Ochrophyta</taxon>
        <taxon>Bacillariophyta</taxon>
        <taxon>Bacillariophyceae</taxon>
        <taxon>Bacillariophycidae</taxon>
        <taxon>Naviculales</taxon>
        <taxon>Naviculaceae</taxon>
        <taxon>Craspedostauros</taxon>
    </lineage>
</organism>
<name>A0A7R9WQI3_9STRA</name>
<gene>
    <name evidence="3" type="ORF">CAUS1442_LOCUS1960</name>
</gene>
<keyword evidence="2" id="KW-0472">Membrane</keyword>
<evidence type="ECO:0000313" key="3">
    <source>
        <dbReference type="EMBL" id="CAD8329862.1"/>
    </source>
</evidence>
<accession>A0A7R9WQI3</accession>
<feature type="region of interest" description="Disordered" evidence="1">
    <location>
        <begin position="187"/>
        <end position="217"/>
    </location>
</feature>
<evidence type="ECO:0000256" key="1">
    <source>
        <dbReference type="SAM" id="MobiDB-lite"/>
    </source>
</evidence>
<sequence length="217" mass="24112">MTNHTNNNENDDAGSKITPDIYWAASTSGILSFFAGLPSTWYFGADAAKYAAEKDRLHRYVLPFYGGIGAAVIVWANFRLRRRPPPQFADAAKQAAQQSLDRLTDVLISAAVGVSSTLFLLNGEVPTMRKDWETAPLVPGRSLAARTICPAVQAVPQSGATEMNDDVRSFQRFLHNCRRRQQREQDIRERLGWPQTQDVDIPYPGLSEADDDGPAFR</sequence>
<keyword evidence="2" id="KW-1133">Transmembrane helix</keyword>
<proteinExistence type="predicted"/>
<dbReference type="AlphaFoldDB" id="A0A7R9WQI3"/>
<dbReference type="EMBL" id="HBEF01003084">
    <property type="protein sequence ID" value="CAD8329862.1"/>
    <property type="molecule type" value="Transcribed_RNA"/>
</dbReference>
<evidence type="ECO:0000256" key="2">
    <source>
        <dbReference type="SAM" id="Phobius"/>
    </source>
</evidence>
<feature type="transmembrane region" description="Helical" evidence="2">
    <location>
        <begin position="21"/>
        <end position="45"/>
    </location>
</feature>
<protein>
    <submittedName>
        <fullName evidence="3">Uncharacterized protein</fullName>
    </submittedName>
</protein>
<feature type="compositionally biased region" description="Acidic residues" evidence="1">
    <location>
        <begin position="208"/>
        <end position="217"/>
    </location>
</feature>
<keyword evidence="2" id="KW-0812">Transmembrane</keyword>
<reference evidence="3" key="1">
    <citation type="submission" date="2021-01" db="EMBL/GenBank/DDBJ databases">
        <authorList>
            <person name="Corre E."/>
            <person name="Pelletier E."/>
            <person name="Niang G."/>
            <person name="Scheremetjew M."/>
            <person name="Finn R."/>
            <person name="Kale V."/>
            <person name="Holt S."/>
            <person name="Cochrane G."/>
            <person name="Meng A."/>
            <person name="Brown T."/>
            <person name="Cohen L."/>
        </authorList>
    </citation>
    <scope>NUCLEOTIDE SEQUENCE</scope>
    <source>
        <strain evidence="3">CCMP3328</strain>
    </source>
</reference>
<feature type="transmembrane region" description="Helical" evidence="2">
    <location>
        <begin position="57"/>
        <end position="78"/>
    </location>
</feature>